<evidence type="ECO:0000256" key="1">
    <source>
        <dbReference type="SAM" id="Phobius"/>
    </source>
</evidence>
<dbReference type="RefSeq" id="WP_250429237.1">
    <property type="nucleotide sequence ID" value="NZ_JALPRR010000002.1"/>
</dbReference>
<keyword evidence="3" id="KW-1185">Reference proteome</keyword>
<organism evidence="2 3">
    <name type="scientific">Pontibacter ruber</name>
    <dbReference type="NCBI Taxonomy" id="1343895"/>
    <lineage>
        <taxon>Bacteria</taxon>
        <taxon>Pseudomonadati</taxon>
        <taxon>Bacteroidota</taxon>
        <taxon>Cytophagia</taxon>
        <taxon>Cytophagales</taxon>
        <taxon>Hymenobacteraceae</taxon>
        <taxon>Pontibacter</taxon>
    </lineage>
</organism>
<sequence>MKNYTLLRFLRLNLYFFLMYSLLTAIWYGITGRFSGDTSILIAEILLNAAIFSLMFSLLILVLYRRTEARIPVQKLSVKTLQQQLEEIGFTPVKQSKTQEYQVYKATPPRASALAGKVFVRKTANFYLVEGPEKYVRKVKK</sequence>
<feature type="transmembrane region" description="Helical" evidence="1">
    <location>
        <begin position="42"/>
        <end position="64"/>
    </location>
</feature>
<evidence type="ECO:0000313" key="3">
    <source>
        <dbReference type="Proteomes" id="UP001597374"/>
    </source>
</evidence>
<keyword evidence="1" id="KW-1133">Transmembrane helix</keyword>
<proteinExistence type="predicted"/>
<reference evidence="3" key="1">
    <citation type="journal article" date="2019" name="Int. J. Syst. Evol. Microbiol.">
        <title>The Global Catalogue of Microorganisms (GCM) 10K type strain sequencing project: providing services to taxonomists for standard genome sequencing and annotation.</title>
        <authorList>
            <consortium name="The Broad Institute Genomics Platform"/>
            <consortium name="The Broad Institute Genome Sequencing Center for Infectious Disease"/>
            <person name="Wu L."/>
            <person name="Ma J."/>
        </authorList>
    </citation>
    <scope>NUCLEOTIDE SEQUENCE [LARGE SCALE GENOMIC DNA]</scope>
    <source>
        <strain evidence="3">CGMCC 4.1782</strain>
    </source>
</reference>
<protein>
    <recommendedName>
        <fullName evidence="4">PASTA domain-containing protein</fullName>
    </recommendedName>
</protein>
<accession>A0ABW5CSF2</accession>
<feature type="transmembrane region" description="Helical" evidence="1">
    <location>
        <begin position="12"/>
        <end position="30"/>
    </location>
</feature>
<dbReference type="EMBL" id="JBHUIM010000001">
    <property type="protein sequence ID" value="MFD2245307.1"/>
    <property type="molecule type" value="Genomic_DNA"/>
</dbReference>
<gene>
    <name evidence="2" type="ORF">ACFSKP_03515</name>
</gene>
<dbReference type="Proteomes" id="UP001597374">
    <property type="component" value="Unassembled WGS sequence"/>
</dbReference>
<evidence type="ECO:0000313" key="2">
    <source>
        <dbReference type="EMBL" id="MFD2245307.1"/>
    </source>
</evidence>
<keyword evidence="1" id="KW-0812">Transmembrane</keyword>
<keyword evidence="1" id="KW-0472">Membrane</keyword>
<comment type="caution">
    <text evidence="2">The sequence shown here is derived from an EMBL/GenBank/DDBJ whole genome shotgun (WGS) entry which is preliminary data.</text>
</comment>
<evidence type="ECO:0008006" key="4">
    <source>
        <dbReference type="Google" id="ProtNLM"/>
    </source>
</evidence>
<name>A0ABW5CSF2_9BACT</name>